<dbReference type="Proteomes" id="UP000002630">
    <property type="component" value="Linkage Group LG12"/>
</dbReference>
<dbReference type="InParanoid" id="D7FK98"/>
<dbReference type="EMBL" id="FN649737">
    <property type="protein sequence ID" value="CBJ29303.1"/>
    <property type="molecule type" value="Genomic_DNA"/>
</dbReference>
<feature type="region of interest" description="Disordered" evidence="3">
    <location>
        <begin position="656"/>
        <end position="702"/>
    </location>
</feature>
<feature type="compositionally biased region" description="Basic and acidic residues" evidence="3">
    <location>
        <begin position="388"/>
        <end position="397"/>
    </location>
</feature>
<evidence type="ECO:0000313" key="4">
    <source>
        <dbReference type="EMBL" id="CBJ29303.1"/>
    </source>
</evidence>
<dbReference type="EMBL" id="FN648013">
    <property type="protein sequence ID" value="CBJ29303.1"/>
    <property type="molecule type" value="Genomic_DNA"/>
</dbReference>
<accession>D7FK98</accession>
<keyword evidence="1" id="KW-0880">Kelch repeat</keyword>
<feature type="compositionally biased region" description="Gly residues" evidence="3">
    <location>
        <begin position="496"/>
        <end position="517"/>
    </location>
</feature>
<evidence type="ECO:0000256" key="2">
    <source>
        <dbReference type="ARBA" id="ARBA00022737"/>
    </source>
</evidence>
<feature type="compositionally biased region" description="Gly residues" evidence="3">
    <location>
        <begin position="429"/>
        <end position="438"/>
    </location>
</feature>
<dbReference type="Gene3D" id="2.120.10.80">
    <property type="entry name" value="Kelch-type beta propeller"/>
    <property type="match status" value="1"/>
</dbReference>
<feature type="compositionally biased region" description="Low complexity" evidence="3">
    <location>
        <begin position="209"/>
        <end position="219"/>
    </location>
</feature>
<evidence type="ECO:0000313" key="5">
    <source>
        <dbReference type="Proteomes" id="UP000002630"/>
    </source>
</evidence>
<dbReference type="GO" id="GO:0005794">
    <property type="term" value="C:Golgi apparatus"/>
    <property type="evidence" value="ECO:0007669"/>
    <property type="project" value="TreeGrafter"/>
</dbReference>
<dbReference type="eggNOG" id="ENOG502SXJ3">
    <property type="taxonomic scope" value="Eukaryota"/>
</dbReference>
<keyword evidence="5" id="KW-1185">Reference proteome</keyword>
<dbReference type="OrthoDB" id="10442060at2759"/>
<feature type="region of interest" description="Disordered" evidence="3">
    <location>
        <begin position="429"/>
        <end position="538"/>
    </location>
</feature>
<dbReference type="PANTHER" id="PTHR46376">
    <property type="entry name" value="LEUCINE-ZIPPER-LIKE TRANSCRIPTIONAL REGULATOR 1"/>
    <property type="match status" value="1"/>
</dbReference>
<evidence type="ECO:0000256" key="1">
    <source>
        <dbReference type="ARBA" id="ARBA00022441"/>
    </source>
</evidence>
<feature type="region of interest" description="Disordered" evidence="3">
    <location>
        <begin position="330"/>
        <end position="407"/>
    </location>
</feature>
<sequence>MCWDGLSSLWVFGGQGAATSKADSSRTHQGVKIRTLARRTCFNDFFEFDTKRLVAGPRPGGSLPHLEAWAHCDPRSRAATRDLNLGNDGASGYRRADSESVGHGNSTPRSPGRITPRKRSGEGEGGRRGAGGGGDSSGGGGGKESGDGGMGRASCESREMFVIGGAGTDPIRNMEVVYPQLWIFDFNRRTWTCVEAAGGGGASGGGRSKGNNNSSAAAGPGPPAVFDHTATLAGGTHIVVIGGVMVGRALNSQVYMLALDTLQWSTLEPHPLGFSAPAIHGHTAVEDPAHAGRLIIFGGRGGKSWNTQVLTFQFRKNLWSMAVCDMAEPPPDELNANQTSAARGKRSSASPLRVTILDNPVIGRTEPSRGGSDEPKAAPAPPSPNNTDDERPQHEPLGEPGQQAKRHGHTCFVWDPRQAALACNDGGGGAGGAEAGDGGDGDGARGLPVSPKRGSQNRGSGRSNGGAGGGASRKSSPKRPRGDNSNTTPPPSSRKGVGGGGGGGGGGGRSGGGGGGRSRNRRTPTPSSPTDESLPHPCIVTFGGSALRTGGGYARAALHVLETPAPEDNDSDNDGGGRKASSPSTGILASLELAADAPKQTFNKFQSFTNSVLLKVHSLRQLGNEQLTFGDSYNPEDLSYIDLKVQSVVLGVGGRTLEADGSDEDRNSKTSPAATTAGGSKAKTRADVKPPHPGAGRLGSFPTGYEQARVKAFLADARPANARIRPVSAPAHLVEPGGGSGGILDKGRKAAGGRRWNEHERRRRPGTAGAALGSGVRRGDHHHERSSLPPMMPSTHAASDSSRLARPNSRVATASGGRHLHHQRVVGGGGGSSSVNSSTAGGGVGDNNHASTGGGGASLGGTTAGGLGGSLTLGGRGGGTPTLFYHRSVPGGAPGGRAGGGGGAGNLGRVPMLGSRPLLVPKPTMAAHNGRLLMEHEWADAGFFY</sequence>
<dbReference type="PANTHER" id="PTHR46376:SF1">
    <property type="entry name" value="LEUCINE-ZIPPER-LIKE TRANSCRIPTIONAL REGULATOR 1"/>
    <property type="match status" value="1"/>
</dbReference>
<dbReference type="InterPro" id="IPR015915">
    <property type="entry name" value="Kelch-typ_b-propeller"/>
</dbReference>
<dbReference type="AlphaFoldDB" id="D7FK98"/>
<feature type="region of interest" description="Disordered" evidence="3">
    <location>
        <begin position="79"/>
        <end position="153"/>
    </location>
</feature>
<feature type="region of interest" description="Disordered" evidence="3">
    <location>
        <begin position="731"/>
        <end position="857"/>
    </location>
</feature>
<proteinExistence type="predicted"/>
<reference evidence="4 5" key="1">
    <citation type="journal article" date="2010" name="Nature">
        <title>The Ectocarpus genome and the independent evolution of multicellularity in brown algae.</title>
        <authorList>
            <person name="Cock J.M."/>
            <person name="Sterck L."/>
            <person name="Rouze P."/>
            <person name="Scornet D."/>
            <person name="Allen A.E."/>
            <person name="Amoutzias G."/>
            <person name="Anthouard V."/>
            <person name="Artiguenave F."/>
            <person name="Aury J.M."/>
            <person name="Badger J.H."/>
            <person name="Beszteri B."/>
            <person name="Billiau K."/>
            <person name="Bonnet E."/>
            <person name="Bothwell J.H."/>
            <person name="Bowler C."/>
            <person name="Boyen C."/>
            <person name="Brownlee C."/>
            <person name="Carrano C.J."/>
            <person name="Charrier B."/>
            <person name="Cho G.Y."/>
            <person name="Coelho S.M."/>
            <person name="Collen J."/>
            <person name="Corre E."/>
            <person name="Da Silva C."/>
            <person name="Delage L."/>
            <person name="Delaroque N."/>
            <person name="Dittami S.M."/>
            <person name="Doulbeau S."/>
            <person name="Elias M."/>
            <person name="Farnham G."/>
            <person name="Gachon C.M."/>
            <person name="Gschloessl B."/>
            <person name="Heesch S."/>
            <person name="Jabbari K."/>
            <person name="Jubin C."/>
            <person name="Kawai H."/>
            <person name="Kimura K."/>
            <person name="Kloareg B."/>
            <person name="Kupper F.C."/>
            <person name="Lang D."/>
            <person name="Le Bail A."/>
            <person name="Leblanc C."/>
            <person name="Lerouge P."/>
            <person name="Lohr M."/>
            <person name="Lopez P.J."/>
            <person name="Martens C."/>
            <person name="Maumus F."/>
            <person name="Michel G."/>
            <person name="Miranda-Saavedra D."/>
            <person name="Morales J."/>
            <person name="Moreau H."/>
            <person name="Motomura T."/>
            <person name="Nagasato C."/>
            <person name="Napoli C.A."/>
            <person name="Nelson D.R."/>
            <person name="Nyvall-Collen P."/>
            <person name="Peters A.F."/>
            <person name="Pommier C."/>
            <person name="Potin P."/>
            <person name="Poulain J."/>
            <person name="Quesneville H."/>
            <person name="Read B."/>
            <person name="Rensing S.A."/>
            <person name="Ritter A."/>
            <person name="Rousvoal S."/>
            <person name="Samanta M."/>
            <person name="Samson G."/>
            <person name="Schroeder D.C."/>
            <person name="Segurens B."/>
            <person name="Strittmatter M."/>
            <person name="Tonon T."/>
            <person name="Tregear J.W."/>
            <person name="Valentin K."/>
            <person name="von Dassow P."/>
            <person name="Yamagishi T."/>
            <person name="Van de Peer Y."/>
            <person name="Wincker P."/>
        </authorList>
    </citation>
    <scope>NUCLEOTIDE SEQUENCE [LARGE SCALE GENOMIC DNA]</scope>
    <source>
        <strain evidence="5">Ec32 / CCAP1310/4</strain>
    </source>
</reference>
<dbReference type="InterPro" id="IPR051568">
    <property type="entry name" value="LZTR1/Attractin"/>
</dbReference>
<keyword evidence="2" id="KW-0677">Repeat</keyword>
<feature type="compositionally biased region" description="Low complexity" evidence="3">
    <location>
        <begin position="452"/>
        <end position="461"/>
    </location>
</feature>
<feature type="compositionally biased region" description="Low complexity" evidence="3">
    <location>
        <begin position="669"/>
        <end position="681"/>
    </location>
</feature>
<feature type="region of interest" description="Disordered" evidence="3">
    <location>
        <begin position="564"/>
        <end position="584"/>
    </location>
</feature>
<dbReference type="SUPFAM" id="SSF117281">
    <property type="entry name" value="Kelch motif"/>
    <property type="match status" value="1"/>
</dbReference>
<feature type="compositionally biased region" description="Basic and acidic residues" evidence="3">
    <location>
        <begin position="777"/>
        <end position="786"/>
    </location>
</feature>
<protein>
    <submittedName>
        <fullName evidence="4">Uncharacterized protein</fullName>
    </submittedName>
</protein>
<evidence type="ECO:0000256" key="3">
    <source>
        <dbReference type="SAM" id="MobiDB-lite"/>
    </source>
</evidence>
<name>D7FK98_ECTSI</name>
<organism evidence="4 5">
    <name type="scientific">Ectocarpus siliculosus</name>
    <name type="common">Brown alga</name>
    <name type="synonym">Conferva siliculosa</name>
    <dbReference type="NCBI Taxonomy" id="2880"/>
    <lineage>
        <taxon>Eukaryota</taxon>
        <taxon>Sar</taxon>
        <taxon>Stramenopiles</taxon>
        <taxon>Ochrophyta</taxon>
        <taxon>PX clade</taxon>
        <taxon>Phaeophyceae</taxon>
        <taxon>Ectocarpales</taxon>
        <taxon>Ectocarpaceae</taxon>
        <taxon>Ectocarpus</taxon>
    </lineage>
</organism>
<feature type="compositionally biased region" description="Gly residues" evidence="3">
    <location>
        <begin position="462"/>
        <end position="471"/>
    </location>
</feature>
<feature type="compositionally biased region" description="Gly residues" evidence="3">
    <location>
        <begin position="198"/>
        <end position="208"/>
    </location>
</feature>
<feature type="region of interest" description="Disordered" evidence="3">
    <location>
        <begin position="198"/>
        <end position="222"/>
    </location>
</feature>
<feature type="compositionally biased region" description="Gly residues" evidence="3">
    <location>
        <begin position="128"/>
        <end position="151"/>
    </location>
</feature>
<gene>
    <name evidence="4" type="ORF">Esi_0142_0056</name>
</gene>